<dbReference type="PANTHER" id="PTHR10219:SF43">
    <property type="entry name" value="GLYCOLIPID TRANSFER PROTEIN DOMAIN-CONTAINING PROTEIN"/>
    <property type="match status" value="1"/>
</dbReference>
<reference evidence="4" key="2">
    <citation type="submission" date="2023-06" db="EMBL/GenBank/DDBJ databases">
        <authorList>
            <person name="Ma L."/>
            <person name="Liu K.-W."/>
            <person name="Li Z."/>
            <person name="Hsiao Y.-Y."/>
            <person name="Qi Y."/>
            <person name="Fu T."/>
            <person name="Tang G."/>
            <person name="Zhang D."/>
            <person name="Sun W.-H."/>
            <person name="Liu D.-K."/>
            <person name="Li Y."/>
            <person name="Chen G.-Z."/>
            <person name="Liu X.-D."/>
            <person name="Liao X.-Y."/>
            <person name="Jiang Y.-T."/>
            <person name="Yu X."/>
            <person name="Hao Y."/>
            <person name="Huang J."/>
            <person name="Zhao X.-W."/>
            <person name="Ke S."/>
            <person name="Chen Y.-Y."/>
            <person name="Wu W.-L."/>
            <person name="Hsu J.-L."/>
            <person name="Lin Y.-F."/>
            <person name="Huang M.-D."/>
            <person name="Li C.-Y."/>
            <person name="Huang L."/>
            <person name="Wang Z.-W."/>
            <person name="Zhao X."/>
            <person name="Zhong W.-Y."/>
            <person name="Peng D.-H."/>
            <person name="Ahmad S."/>
            <person name="Lan S."/>
            <person name="Zhang J.-S."/>
            <person name="Tsai W.-C."/>
            <person name="Van De Peer Y."/>
            <person name="Liu Z.-J."/>
        </authorList>
    </citation>
    <scope>NUCLEOTIDE SEQUENCE</scope>
    <source>
        <strain evidence="4">CP</strain>
        <tissue evidence="4">Leaves</tissue>
    </source>
</reference>
<evidence type="ECO:0000313" key="5">
    <source>
        <dbReference type="Proteomes" id="UP001180020"/>
    </source>
</evidence>
<dbReference type="GO" id="GO:0005829">
    <property type="term" value="C:cytosol"/>
    <property type="evidence" value="ECO:0007669"/>
    <property type="project" value="TreeGrafter"/>
</dbReference>
<organism evidence="4 5">
    <name type="scientific">Acorus calamus</name>
    <name type="common">Sweet flag</name>
    <dbReference type="NCBI Taxonomy" id="4465"/>
    <lineage>
        <taxon>Eukaryota</taxon>
        <taxon>Viridiplantae</taxon>
        <taxon>Streptophyta</taxon>
        <taxon>Embryophyta</taxon>
        <taxon>Tracheophyta</taxon>
        <taxon>Spermatophyta</taxon>
        <taxon>Magnoliopsida</taxon>
        <taxon>Liliopsida</taxon>
        <taxon>Acoraceae</taxon>
        <taxon>Acorus</taxon>
    </lineage>
</organism>
<evidence type="ECO:0000259" key="3">
    <source>
        <dbReference type="Pfam" id="PF08718"/>
    </source>
</evidence>
<comment type="similarity">
    <text evidence="1">Belongs to the GLTP family.</text>
</comment>
<keyword evidence="5" id="KW-1185">Reference proteome</keyword>
<dbReference type="InterPro" id="IPR036497">
    <property type="entry name" value="GLTP_sf"/>
</dbReference>
<evidence type="ECO:0000256" key="1">
    <source>
        <dbReference type="ARBA" id="ARBA00007148"/>
    </source>
</evidence>
<reference evidence="4" key="1">
    <citation type="journal article" date="2023" name="Nat. Commun.">
        <title>Diploid and tetraploid genomes of Acorus and the evolution of monocots.</title>
        <authorList>
            <person name="Ma L."/>
            <person name="Liu K.W."/>
            <person name="Li Z."/>
            <person name="Hsiao Y.Y."/>
            <person name="Qi Y."/>
            <person name="Fu T."/>
            <person name="Tang G.D."/>
            <person name="Zhang D."/>
            <person name="Sun W.H."/>
            <person name="Liu D.K."/>
            <person name="Li Y."/>
            <person name="Chen G.Z."/>
            <person name="Liu X.D."/>
            <person name="Liao X.Y."/>
            <person name="Jiang Y.T."/>
            <person name="Yu X."/>
            <person name="Hao Y."/>
            <person name="Huang J."/>
            <person name="Zhao X.W."/>
            <person name="Ke S."/>
            <person name="Chen Y.Y."/>
            <person name="Wu W.L."/>
            <person name="Hsu J.L."/>
            <person name="Lin Y.F."/>
            <person name="Huang M.D."/>
            <person name="Li C.Y."/>
            <person name="Huang L."/>
            <person name="Wang Z.W."/>
            <person name="Zhao X."/>
            <person name="Zhong W.Y."/>
            <person name="Peng D.H."/>
            <person name="Ahmad S."/>
            <person name="Lan S."/>
            <person name="Zhang J.S."/>
            <person name="Tsai W.C."/>
            <person name="Van de Peer Y."/>
            <person name="Liu Z.J."/>
        </authorList>
    </citation>
    <scope>NUCLEOTIDE SEQUENCE</scope>
    <source>
        <strain evidence="4">CP</strain>
    </source>
</reference>
<dbReference type="Pfam" id="PF08718">
    <property type="entry name" value="GLTP"/>
    <property type="match status" value="1"/>
</dbReference>
<dbReference type="GO" id="GO:0016020">
    <property type="term" value="C:membrane"/>
    <property type="evidence" value="ECO:0007669"/>
    <property type="project" value="TreeGrafter"/>
</dbReference>
<evidence type="ECO:0000313" key="4">
    <source>
        <dbReference type="EMBL" id="KAK1281549.1"/>
    </source>
</evidence>
<dbReference type="FunFam" id="1.10.3520.10:FF:000005">
    <property type="entry name" value="Accelerated cell death 11"/>
    <property type="match status" value="1"/>
</dbReference>
<feature type="domain" description="Glycolipid transfer protein" evidence="3">
    <location>
        <begin position="49"/>
        <end position="186"/>
    </location>
</feature>
<dbReference type="AlphaFoldDB" id="A0AAV9BYL4"/>
<dbReference type="GO" id="GO:1902387">
    <property type="term" value="F:ceramide 1-phosphate binding"/>
    <property type="evidence" value="ECO:0007669"/>
    <property type="project" value="TreeGrafter"/>
</dbReference>
<dbReference type="GO" id="GO:1902388">
    <property type="term" value="F:ceramide 1-phosphate transfer activity"/>
    <property type="evidence" value="ECO:0007669"/>
    <property type="project" value="TreeGrafter"/>
</dbReference>
<dbReference type="Proteomes" id="UP001180020">
    <property type="component" value="Unassembled WGS sequence"/>
</dbReference>
<comment type="caution">
    <text evidence="4">The sequence shown here is derived from an EMBL/GenBank/DDBJ whole genome shotgun (WGS) entry which is preliminary data.</text>
</comment>
<dbReference type="InterPro" id="IPR014830">
    <property type="entry name" value="Glycolipid_transfer_prot_dom"/>
</dbReference>
<dbReference type="SUPFAM" id="SSF110004">
    <property type="entry name" value="Glycolipid transfer protein, GLTP"/>
    <property type="match status" value="1"/>
</dbReference>
<dbReference type="EMBL" id="JAUJYO010000022">
    <property type="protein sequence ID" value="KAK1281549.1"/>
    <property type="molecule type" value="Genomic_DNA"/>
</dbReference>
<name>A0AAV9BYL4_ACOCL</name>
<proteinExistence type="inferred from homology"/>
<keyword evidence="2" id="KW-0813">Transport</keyword>
<sequence length="250" mass="27621">MTAQVQKLNEPKLLEQWLVGKEHDVLHMLRSPQPSSSPQRGGGGGGGLEVGPLSRACSHVSVLFGFLGFAFKFAESDYVSKVDDLMEASKSISKLPSLLDQDIEQDCVRRGGSHSRNLLRVKRGLDMVKVLFEQILISEGNSLRDPASIAYSQVFAPHHSWAIRKAVAAGMYTLPTKAQLLKKLNEDEDSAKIQMQAYISSSGPVILYINELFLARGLGIDCHIQNKEEVLTWGVPTLSSNNRDWISLFN</sequence>
<protein>
    <recommendedName>
        <fullName evidence="3">Glycolipid transfer protein domain-containing protein</fullName>
    </recommendedName>
</protein>
<dbReference type="Gene3D" id="1.10.3520.10">
    <property type="entry name" value="Glycolipid transfer protein"/>
    <property type="match status" value="1"/>
</dbReference>
<dbReference type="PANTHER" id="PTHR10219">
    <property type="entry name" value="GLYCOLIPID TRANSFER PROTEIN-RELATED"/>
    <property type="match status" value="1"/>
</dbReference>
<gene>
    <name evidence="4" type="ORF">QJS10_CPB22g00176</name>
</gene>
<evidence type="ECO:0000256" key="2">
    <source>
        <dbReference type="ARBA" id="ARBA00022448"/>
    </source>
</evidence>
<accession>A0AAV9BYL4</accession>